<comment type="caution">
    <text evidence="2">The sequence shown here is derived from an EMBL/GenBank/DDBJ whole genome shotgun (WGS) entry which is preliminary data.</text>
</comment>
<evidence type="ECO:0000313" key="2">
    <source>
        <dbReference type="EMBL" id="GIY49445.1"/>
    </source>
</evidence>
<gene>
    <name evidence="2" type="ORF">CDAR_283211</name>
</gene>
<feature type="region of interest" description="Disordered" evidence="1">
    <location>
        <begin position="90"/>
        <end position="111"/>
    </location>
</feature>
<protein>
    <submittedName>
        <fullName evidence="2">Uncharacterized protein</fullName>
    </submittedName>
</protein>
<evidence type="ECO:0000313" key="3">
    <source>
        <dbReference type="Proteomes" id="UP001054837"/>
    </source>
</evidence>
<dbReference type="Proteomes" id="UP001054837">
    <property type="component" value="Unassembled WGS sequence"/>
</dbReference>
<proteinExistence type="predicted"/>
<dbReference type="EMBL" id="BPLQ01010229">
    <property type="protein sequence ID" value="GIY49445.1"/>
    <property type="molecule type" value="Genomic_DNA"/>
</dbReference>
<evidence type="ECO:0000256" key="1">
    <source>
        <dbReference type="SAM" id="MobiDB-lite"/>
    </source>
</evidence>
<keyword evidence="3" id="KW-1185">Reference proteome</keyword>
<dbReference type="AlphaFoldDB" id="A0AAV4TWV6"/>
<name>A0AAV4TWV6_9ARAC</name>
<organism evidence="2 3">
    <name type="scientific">Caerostris darwini</name>
    <dbReference type="NCBI Taxonomy" id="1538125"/>
    <lineage>
        <taxon>Eukaryota</taxon>
        <taxon>Metazoa</taxon>
        <taxon>Ecdysozoa</taxon>
        <taxon>Arthropoda</taxon>
        <taxon>Chelicerata</taxon>
        <taxon>Arachnida</taxon>
        <taxon>Araneae</taxon>
        <taxon>Araneomorphae</taxon>
        <taxon>Entelegynae</taxon>
        <taxon>Araneoidea</taxon>
        <taxon>Araneidae</taxon>
        <taxon>Caerostris</taxon>
    </lineage>
</organism>
<reference evidence="2 3" key="1">
    <citation type="submission" date="2021-06" db="EMBL/GenBank/DDBJ databases">
        <title>Caerostris darwini draft genome.</title>
        <authorList>
            <person name="Kono N."/>
            <person name="Arakawa K."/>
        </authorList>
    </citation>
    <scope>NUCLEOTIDE SEQUENCE [LARGE SCALE GENOMIC DNA]</scope>
</reference>
<accession>A0AAV4TWV6</accession>
<sequence>MGYTSNLIIICTNRSQNPFKTLPENAMLLRQTHNLTSISSSFAPVDHKPNKSIKSGVGRGKDHIELQHHVPTLACTRLAKIRPIARPFQRDRRLNLRGGDQLLSGRSDEDV</sequence>